<reference evidence="4" key="1">
    <citation type="submission" date="2016-10" db="EMBL/GenBank/DDBJ databases">
        <authorList>
            <person name="Varghese N."/>
            <person name="Submissions S."/>
        </authorList>
    </citation>
    <scope>NUCLEOTIDE SEQUENCE [LARGE SCALE GENOMIC DNA]</scope>
    <source>
        <strain evidence="4">DSM 24767</strain>
    </source>
</reference>
<evidence type="ECO:0000313" key="3">
    <source>
        <dbReference type="EMBL" id="SDQ25326.1"/>
    </source>
</evidence>
<keyword evidence="2" id="KW-0472">Membrane</keyword>
<feature type="transmembrane region" description="Helical" evidence="2">
    <location>
        <begin position="163"/>
        <end position="182"/>
    </location>
</feature>
<evidence type="ECO:0008006" key="5">
    <source>
        <dbReference type="Google" id="ProtNLM"/>
    </source>
</evidence>
<keyword evidence="2" id="KW-0812">Transmembrane</keyword>
<gene>
    <name evidence="3" type="ORF">SAMN04489842_0233</name>
</gene>
<feature type="transmembrane region" description="Helical" evidence="2">
    <location>
        <begin position="136"/>
        <end position="157"/>
    </location>
</feature>
<dbReference type="RefSeq" id="WP_090376109.1">
    <property type="nucleotide sequence ID" value="NZ_FNLC01000001.1"/>
</dbReference>
<dbReference type="AlphaFoldDB" id="A0A1H0ZDX0"/>
<keyword evidence="2" id="KW-1133">Transmembrane helix</keyword>
<protein>
    <recommendedName>
        <fullName evidence="5">DUF456 domain-containing protein</fullName>
    </recommendedName>
</protein>
<feature type="compositionally biased region" description="Basic and acidic residues" evidence="1">
    <location>
        <begin position="1"/>
        <end position="10"/>
    </location>
</feature>
<evidence type="ECO:0000256" key="1">
    <source>
        <dbReference type="SAM" id="MobiDB-lite"/>
    </source>
</evidence>
<proteinExistence type="predicted"/>
<feature type="transmembrane region" description="Helical" evidence="2">
    <location>
        <begin position="89"/>
        <end position="108"/>
    </location>
</feature>
<accession>A0A1H0ZDX0</accession>
<dbReference type="Proteomes" id="UP000198848">
    <property type="component" value="Unassembled WGS sequence"/>
</dbReference>
<organism evidence="3 4">
    <name type="scientific">Natronobacterium texcoconense</name>
    <dbReference type="NCBI Taxonomy" id="1095778"/>
    <lineage>
        <taxon>Archaea</taxon>
        <taxon>Methanobacteriati</taxon>
        <taxon>Methanobacteriota</taxon>
        <taxon>Stenosarchaea group</taxon>
        <taxon>Halobacteria</taxon>
        <taxon>Halobacteriales</taxon>
        <taxon>Natrialbaceae</taxon>
        <taxon>Natronobacterium</taxon>
    </lineage>
</organism>
<feature type="compositionally biased region" description="Basic and acidic residues" evidence="1">
    <location>
        <begin position="53"/>
        <end position="64"/>
    </location>
</feature>
<feature type="region of interest" description="Disordered" evidence="1">
    <location>
        <begin position="1"/>
        <end position="64"/>
    </location>
</feature>
<dbReference type="EMBL" id="FNLC01000001">
    <property type="protein sequence ID" value="SDQ25326.1"/>
    <property type="molecule type" value="Genomic_DNA"/>
</dbReference>
<feature type="transmembrane region" description="Helical" evidence="2">
    <location>
        <begin position="114"/>
        <end position="129"/>
    </location>
</feature>
<keyword evidence="4" id="KW-1185">Reference proteome</keyword>
<evidence type="ECO:0000256" key="2">
    <source>
        <dbReference type="SAM" id="Phobius"/>
    </source>
</evidence>
<name>A0A1H0ZDX0_NATTX</name>
<dbReference type="STRING" id="1095778.SAMN04489842_0233"/>
<evidence type="ECO:0000313" key="4">
    <source>
        <dbReference type="Proteomes" id="UP000198848"/>
    </source>
</evidence>
<dbReference type="OrthoDB" id="242095at2157"/>
<sequence length="195" mass="20392">MSDRSDELTESRTPGSTDDLLEETERLLEDSGSGTGLEDDAGRPPAESATPDQAERDLESDADAGRSWRSRLTLPSTSVSRGDLFSPKAFLAFVALVSVGLFAANAVIPVAGRLIGMFAVAFLLGLVTSKRRYLEMTAAGVASGGVTSLLIDSWFVAAGLGTRVLAIGATTGLVAALAGYYFGRDLRSGLSRDVD</sequence>